<organism evidence="2 3">
    <name type="scientific">Coprobacter secundus subsp. similis</name>
    <dbReference type="NCBI Taxonomy" id="2751153"/>
    <lineage>
        <taxon>Bacteria</taxon>
        <taxon>Pseudomonadati</taxon>
        <taxon>Bacteroidota</taxon>
        <taxon>Bacteroidia</taxon>
        <taxon>Bacteroidales</taxon>
        <taxon>Barnesiellaceae</taxon>
        <taxon>Coprobacter</taxon>
    </lineage>
</organism>
<evidence type="ECO:0000256" key="1">
    <source>
        <dbReference type="SAM" id="SignalP"/>
    </source>
</evidence>
<accession>A0A7G1HWY8</accession>
<dbReference type="RefSeq" id="WP_021931952.1">
    <property type="nucleotide sequence ID" value="NZ_AP023322.1"/>
</dbReference>
<dbReference type="InterPro" id="IPR011250">
    <property type="entry name" value="OMP/PagP_B-barrel"/>
</dbReference>
<feature type="chain" id="PRO_5028896851" description="Outer membrane protein beta-barrel domain-containing protein" evidence="1">
    <location>
        <begin position="21"/>
        <end position="159"/>
    </location>
</feature>
<sequence>MKKITLLCLLLSIIAMSANAQYKKGDIELEGEVSYTNIEGINSYKIAPEVNIFLSEHWAIEAGISLSGNDDCHFGISVGASYYLPIISKLYFAPSLKAEIIFGDENWAVGLQPKLIYELTEHLSTNLGIGYLGYGEINGANTFHFGITDQLSWGIAYKF</sequence>
<keyword evidence="1" id="KW-0732">Signal</keyword>
<gene>
    <name evidence="2" type="ORF">Cop2CBH44_16750</name>
</gene>
<name>A0A7G1HWY8_9BACT</name>
<proteinExistence type="predicted"/>
<dbReference type="SUPFAM" id="SSF56925">
    <property type="entry name" value="OMPA-like"/>
    <property type="match status" value="1"/>
</dbReference>
<feature type="signal peptide" evidence="1">
    <location>
        <begin position="1"/>
        <end position="20"/>
    </location>
</feature>
<dbReference type="EMBL" id="AP023322">
    <property type="protein sequence ID" value="BCI63322.1"/>
    <property type="molecule type" value="Genomic_DNA"/>
</dbReference>
<evidence type="ECO:0000313" key="2">
    <source>
        <dbReference type="EMBL" id="BCI63322.1"/>
    </source>
</evidence>
<evidence type="ECO:0008006" key="4">
    <source>
        <dbReference type="Google" id="ProtNLM"/>
    </source>
</evidence>
<dbReference type="KEGG" id="copr:Cop2CBH44_16750"/>
<evidence type="ECO:0000313" key="3">
    <source>
        <dbReference type="Proteomes" id="UP000594042"/>
    </source>
</evidence>
<protein>
    <recommendedName>
        <fullName evidence="4">Outer membrane protein beta-barrel domain-containing protein</fullName>
    </recommendedName>
</protein>
<keyword evidence="3" id="KW-1185">Reference proteome</keyword>
<reference evidence="3" key="1">
    <citation type="submission" date="2020-07" db="EMBL/GenBank/DDBJ databases">
        <title>Complete genome sequencing of Coprobacter sp. strain 2CBH44.</title>
        <authorList>
            <person name="Sakamoto M."/>
            <person name="Murakami T."/>
            <person name="Mori H."/>
        </authorList>
    </citation>
    <scope>NUCLEOTIDE SEQUENCE [LARGE SCALE GENOMIC DNA]</scope>
    <source>
        <strain evidence="3">2CBH44</strain>
    </source>
</reference>
<dbReference type="AlphaFoldDB" id="A0A7G1HWY8"/>
<dbReference type="Proteomes" id="UP000594042">
    <property type="component" value="Chromosome"/>
</dbReference>